<dbReference type="Pfam" id="PF09481">
    <property type="entry name" value="CRISPR_Cse1"/>
    <property type="match status" value="1"/>
</dbReference>
<evidence type="ECO:0000313" key="3">
    <source>
        <dbReference type="Proteomes" id="UP001352223"/>
    </source>
</evidence>
<reference evidence="2 3" key="1">
    <citation type="submission" date="2022-10" db="EMBL/GenBank/DDBJ databases">
        <authorList>
            <person name="Xie J."/>
            <person name="Shen N."/>
        </authorList>
    </citation>
    <scope>NUCLEOTIDE SEQUENCE [LARGE SCALE GENOMIC DNA]</scope>
    <source>
        <strain evidence="2 3">DSM 41681</strain>
    </source>
</reference>
<protein>
    <submittedName>
        <fullName evidence="2">Type I-E CRISPR-associated protein Cse1/CasA</fullName>
    </submittedName>
</protein>
<organism evidence="2 3">
    <name type="scientific">Streptomyces kunmingensis</name>
    <dbReference type="NCBI Taxonomy" id="68225"/>
    <lineage>
        <taxon>Bacteria</taxon>
        <taxon>Bacillati</taxon>
        <taxon>Actinomycetota</taxon>
        <taxon>Actinomycetes</taxon>
        <taxon>Kitasatosporales</taxon>
        <taxon>Streptomycetaceae</taxon>
        <taxon>Streptomyces</taxon>
    </lineage>
</organism>
<dbReference type="Proteomes" id="UP001352223">
    <property type="component" value="Unassembled WGS sequence"/>
</dbReference>
<proteinExistence type="predicted"/>
<name>A0ABU6CNU4_9ACTN</name>
<comment type="caution">
    <text evidence="2">The sequence shown here is derived from an EMBL/GenBank/DDBJ whole genome shotgun (WGS) entry which is preliminary data.</text>
</comment>
<keyword evidence="3" id="KW-1185">Reference proteome</keyword>
<dbReference type="RefSeq" id="WP_324775544.1">
    <property type="nucleotide sequence ID" value="NZ_BAAATS010000051.1"/>
</dbReference>
<dbReference type="NCBIfam" id="TIGR02547">
    <property type="entry name" value="casA_cse1"/>
    <property type="match status" value="1"/>
</dbReference>
<evidence type="ECO:0000313" key="2">
    <source>
        <dbReference type="EMBL" id="MEB3966348.1"/>
    </source>
</evidence>
<dbReference type="InterPro" id="IPR013381">
    <property type="entry name" value="CRISPR-assoc_prot_Cse1"/>
</dbReference>
<sequence>MTAGTEKGDGLSLPAPRISWDPRKNECVPVVRIDSSYDKVTLVEALREADDLAEVAGSTPGETVALLEYLLAILYSLGAQPEDSRQWVEHVASERSFVEFADRLEQCCDKTAAQGCEHWDLFHPTAPLGQNALLAPYLEEYGAGPAQLVIERVGDYHQFFDHHHLEHSTPLPADAAFRAMLTQHAYGPGGRARIAGRATLGPALTNLARGRLAGRIRVLALGQTLGDTLRLNLIPCAKNALGSDHFNRTWTVSPEPRRTFTTKPPGRTPAGPADLHSVLGRSVLLRPAVTASGDIVVDRVLLAAGELLEELDPHHIPDAVYAVSGKNGEVRPIRATEAKEFWREAHALYAAVADRQVVPGGRPGSAAGLYDRIARLPGRHLRLMAVGLITRQTTVVSWVCDTFPFVPGREQDLRYAAERGSALAEYVAGALSKAAYAAWTVAYTNPKPADKKDQIARFDAGREHWAHTAEHFHTLLDKTIAAADDEKRLDAALLEYAAELAAAARRFLLHRLDSLPANAQGNRARARALHRLKFLLHEDTKAPLELAKGDQS</sequence>
<accession>A0ABU6CNU4</accession>
<gene>
    <name evidence="2" type="primary">casA</name>
    <name evidence="2" type="ORF">OKJ48_39900</name>
</gene>
<evidence type="ECO:0000256" key="1">
    <source>
        <dbReference type="SAM" id="MobiDB-lite"/>
    </source>
</evidence>
<dbReference type="EMBL" id="JAOZYB010000357">
    <property type="protein sequence ID" value="MEB3966348.1"/>
    <property type="molecule type" value="Genomic_DNA"/>
</dbReference>
<feature type="region of interest" description="Disordered" evidence="1">
    <location>
        <begin position="254"/>
        <end position="273"/>
    </location>
</feature>